<feature type="region of interest" description="Disordered" evidence="1">
    <location>
        <begin position="138"/>
        <end position="161"/>
    </location>
</feature>
<evidence type="ECO:0000313" key="3">
    <source>
        <dbReference type="EMBL" id="EIJ34116.1"/>
    </source>
</evidence>
<reference evidence="4" key="1">
    <citation type="journal article" date="2011" name="Stand. Genomic Sci.">
        <title>Genome sequence of the filamentous, gliding Thiothrix nivea neotype strain (JP2(T)).</title>
        <authorList>
            <person name="Lapidus A."/>
            <person name="Nolan M."/>
            <person name="Lucas S."/>
            <person name="Glavina Del Rio T."/>
            <person name="Tice H."/>
            <person name="Cheng J.F."/>
            <person name="Tapia R."/>
            <person name="Han C."/>
            <person name="Goodwin L."/>
            <person name="Pitluck S."/>
            <person name="Liolios K."/>
            <person name="Pagani I."/>
            <person name="Ivanova N."/>
            <person name="Huntemann M."/>
            <person name="Mavromatis K."/>
            <person name="Mikhailova N."/>
            <person name="Pati A."/>
            <person name="Chen A."/>
            <person name="Palaniappan K."/>
            <person name="Land M."/>
            <person name="Brambilla E.M."/>
            <person name="Rohde M."/>
            <person name="Abt B."/>
            <person name="Verbarg S."/>
            <person name="Goker M."/>
            <person name="Bristow J."/>
            <person name="Eisen J.A."/>
            <person name="Markowitz V."/>
            <person name="Hugenholtz P."/>
            <person name="Kyrpides N.C."/>
            <person name="Klenk H.P."/>
            <person name="Woyke T."/>
        </authorList>
    </citation>
    <scope>NUCLEOTIDE SEQUENCE [LARGE SCALE GENOMIC DNA]</scope>
    <source>
        <strain evidence="4">ATCC 35100 / DSM 5205 / JP2</strain>
    </source>
</reference>
<feature type="chain" id="PRO_5024922636" evidence="2">
    <location>
        <begin position="20"/>
        <end position="161"/>
    </location>
</feature>
<organism evidence="3 4">
    <name type="scientific">Thiothrix nivea (strain ATCC 35100 / DSM 5205 / JP2)</name>
    <dbReference type="NCBI Taxonomy" id="870187"/>
    <lineage>
        <taxon>Bacteria</taxon>
        <taxon>Pseudomonadati</taxon>
        <taxon>Pseudomonadota</taxon>
        <taxon>Gammaproteobacteria</taxon>
        <taxon>Thiotrichales</taxon>
        <taxon>Thiotrichaceae</taxon>
        <taxon>Thiothrix</taxon>
    </lineage>
</organism>
<evidence type="ECO:0000256" key="2">
    <source>
        <dbReference type="SAM" id="SignalP"/>
    </source>
</evidence>
<gene>
    <name evidence="3" type="ORF">Thini_1513</name>
</gene>
<dbReference type="EMBL" id="JH651384">
    <property type="protein sequence ID" value="EIJ34116.1"/>
    <property type="molecule type" value="Genomic_DNA"/>
</dbReference>
<dbReference type="OrthoDB" id="5625945at2"/>
<dbReference type="AlphaFoldDB" id="A0A656HF54"/>
<proteinExistence type="predicted"/>
<feature type="signal peptide" evidence="2">
    <location>
        <begin position="1"/>
        <end position="19"/>
    </location>
</feature>
<evidence type="ECO:0000256" key="1">
    <source>
        <dbReference type="SAM" id="MobiDB-lite"/>
    </source>
</evidence>
<accession>A0A656HF54</accession>
<protein>
    <submittedName>
        <fullName evidence="3">Uncharacterized protein</fullName>
    </submittedName>
</protein>
<keyword evidence="4" id="KW-1185">Reference proteome</keyword>
<sequence length="161" mass="16904" precursor="true">MKKLLVGLSLLALSATASADFFGGNNGEWKMGPYGPYYDESDWPEWTPMYWMDEFMNEWDGDDDYGSFGGPFGGGMPFMGGGYPGMMPYGGAPMMGAPMMGAPMPMQQAPMMAPQMGAAPMMAPMPMQQAPMMMPPMPGSLPGPGPGAAPAPMAVPAPAAN</sequence>
<keyword evidence="2" id="KW-0732">Signal</keyword>
<dbReference type="Proteomes" id="UP000005317">
    <property type="component" value="Unassembled WGS sequence"/>
</dbReference>
<evidence type="ECO:0000313" key="4">
    <source>
        <dbReference type="Proteomes" id="UP000005317"/>
    </source>
</evidence>
<feature type="compositionally biased region" description="Pro residues" evidence="1">
    <location>
        <begin position="138"/>
        <end position="155"/>
    </location>
</feature>
<name>A0A656HF54_THINJ</name>
<dbReference type="RefSeq" id="WP_002708058.1">
    <property type="nucleotide sequence ID" value="NZ_JH651384.1"/>
</dbReference>